<dbReference type="Proteomes" id="UP000824998">
    <property type="component" value="Unassembled WGS sequence"/>
</dbReference>
<keyword evidence="2" id="KW-1185">Reference proteome</keyword>
<comment type="caution">
    <text evidence="1">The sequence shown here is derived from an EMBL/GenBank/DDBJ whole genome shotgun (WGS) entry which is preliminary data.</text>
</comment>
<reference evidence="1" key="1">
    <citation type="journal article" date="2021" name="IMA Fungus">
        <title>Genomic characterization of three marine fungi, including Emericellopsis atlantica sp. nov. with signatures of a generalist lifestyle and marine biomass degradation.</title>
        <authorList>
            <person name="Hagestad O.C."/>
            <person name="Hou L."/>
            <person name="Andersen J.H."/>
            <person name="Hansen E.H."/>
            <person name="Altermark B."/>
            <person name="Li C."/>
            <person name="Kuhnert E."/>
            <person name="Cox R.J."/>
            <person name="Crous P.W."/>
            <person name="Spatafora J.W."/>
            <person name="Lail K."/>
            <person name="Amirebrahimi M."/>
            <person name="Lipzen A."/>
            <person name="Pangilinan J."/>
            <person name="Andreopoulos W."/>
            <person name="Hayes R.D."/>
            <person name="Ng V."/>
            <person name="Grigoriev I.V."/>
            <person name="Jackson S.A."/>
            <person name="Sutton T.D.S."/>
            <person name="Dobson A.D.W."/>
            <person name="Rama T."/>
        </authorList>
    </citation>
    <scope>NUCLEOTIDE SEQUENCE</scope>
    <source>
        <strain evidence="1">TRa018bII</strain>
    </source>
</reference>
<dbReference type="AlphaFoldDB" id="A0A9P7YFK2"/>
<evidence type="ECO:0000313" key="1">
    <source>
        <dbReference type="EMBL" id="KAG9232567.1"/>
    </source>
</evidence>
<protein>
    <submittedName>
        <fullName evidence="1">Uncharacterized protein</fullName>
    </submittedName>
</protein>
<name>A0A9P7YFK2_9HELO</name>
<organism evidence="1 2">
    <name type="scientific">Amylocarpus encephaloides</name>
    <dbReference type="NCBI Taxonomy" id="45428"/>
    <lineage>
        <taxon>Eukaryota</taxon>
        <taxon>Fungi</taxon>
        <taxon>Dikarya</taxon>
        <taxon>Ascomycota</taxon>
        <taxon>Pezizomycotina</taxon>
        <taxon>Leotiomycetes</taxon>
        <taxon>Helotiales</taxon>
        <taxon>Helotiales incertae sedis</taxon>
        <taxon>Amylocarpus</taxon>
    </lineage>
</organism>
<proteinExistence type="predicted"/>
<dbReference type="EMBL" id="MU251542">
    <property type="protein sequence ID" value="KAG9232567.1"/>
    <property type="molecule type" value="Genomic_DNA"/>
</dbReference>
<sequence>MCPSLFCRMWYLYSTVQCNLDYRIRMIRPPVLYGVLCADYGGTYCTVERGSNAPTCEAAVSPYLFLKEAKVIQASLIFADKHAFSFSGAILSNFLIRSPSMPALQARPGPQDHRRLFWRPQLLTSQGMVPGPKKSQASSARALDFSRFPWTRRRILSGARVDQCPSRRFPQRLHQCFPRDPCVEMTCPINEYPSPATSSSGIARWGDAKTAPDFHLSVSRNASNKVFFLSSSHELCA</sequence>
<evidence type="ECO:0000313" key="2">
    <source>
        <dbReference type="Proteomes" id="UP000824998"/>
    </source>
</evidence>
<accession>A0A9P7YFK2</accession>
<gene>
    <name evidence="1" type="ORF">BJ875DRAFT_74639</name>
</gene>